<dbReference type="InterPro" id="IPR041291">
    <property type="entry name" value="TUDOR_5"/>
</dbReference>
<dbReference type="PANTHER" id="PTHR46024">
    <property type="entry name" value="HISTONE-LYSINE N-METHYLTRANSFERASE EGGLESS"/>
    <property type="match status" value="1"/>
</dbReference>
<feature type="domain" description="DUF5604" evidence="4">
    <location>
        <begin position="267"/>
        <end position="321"/>
    </location>
</feature>
<keyword evidence="6" id="KW-0808">Transferase</keyword>
<dbReference type="AlphaFoldDB" id="A0A5C6NDN5"/>
<name>A0A5C6NDN5_9TELE</name>
<dbReference type="PANTHER" id="PTHR46024:SF1">
    <property type="entry name" value="HISTONE-LYSINE N-METHYLTRANSFERASE EGGLESS"/>
    <property type="match status" value="1"/>
</dbReference>
<dbReference type="Gene3D" id="2.30.30.140">
    <property type="match status" value="2"/>
</dbReference>
<evidence type="ECO:0000259" key="4">
    <source>
        <dbReference type="Pfam" id="PF18300"/>
    </source>
</evidence>
<comment type="subcellular location">
    <subcellularLocation>
        <location evidence="1">Nucleus</location>
    </subcellularLocation>
</comment>
<dbReference type="Pfam" id="PF18359">
    <property type="entry name" value="Tudor_5"/>
    <property type="match status" value="1"/>
</dbReference>
<dbReference type="GO" id="GO:0010629">
    <property type="term" value="P:negative regulation of gene expression"/>
    <property type="evidence" value="ECO:0007669"/>
    <property type="project" value="TreeGrafter"/>
</dbReference>
<evidence type="ECO:0000256" key="2">
    <source>
        <dbReference type="ARBA" id="ARBA00023242"/>
    </source>
</evidence>
<dbReference type="GO" id="GO:0032259">
    <property type="term" value="P:methylation"/>
    <property type="evidence" value="ECO:0007669"/>
    <property type="project" value="UniProtKB-KW"/>
</dbReference>
<gene>
    <name evidence="6" type="ORF">D4764_21G0005140</name>
</gene>
<dbReference type="Proteomes" id="UP000324091">
    <property type="component" value="Chromosome 21"/>
</dbReference>
<keyword evidence="7" id="KW-1185">Reference proteome</keyword>
<dbReference type="EMBL" id="RHFK02000014">
    <property type="protein sequence ID" value="TWW65614.1"/>
    <property type="molecule type" value="Genomic_DNA"/>
</dbReference>
<sequence>QQRGWCDSHNQTKKIICKLQTLRTKQVIMEELEMTTEAFQKWIRVNLKHQVFMEVEEKFKLLQSLLDRREKLSAHLLQLCRSVARCEALVKKQYSFLGWEYTEPDSGDDQNATGGEVSSIKEKPHAGVLPHGWEHTGGKVTPDRQPVVLLTRLPPCELSSLSLPASQIPGRGHESSKTSDEDEPQETDDSDVSVSSFITLHKRRKREQKDEKLDTSPSTGSEGTGAVGSVQNKAGIKHKERKMMEVTTRPASNKVKFRSEACRRAAGQICVGTSVVARSRDAGWQQGKVLKTVTNEDGSVKYKIGFANKSRSLVSGHHVAFERRPRLSQLKVGTRVVMERRDATPQYSTGILAELPSWKNRMRFLVFLDDHTPHYVALPLLHLVCDQLANPLEEIANEQHRRFMMEYIREWPFLPHIAYMVGETINAELSGAQQECVVEVVDCSLIQVLFLNHPNRPSKRILRNWHG</sequence>
<dbReference type="GO" id="GO:0046974">
    <property type="term" value="F:histone H3K9 methyltransferase activity"/>
    <property type="evidence" value="ECO:0007669"/>
    <property type="project" value="TreeGrafter"/>
</dbReference>
<dbReference type="InterPro" id="IPR040880">
    <property type="entry name" value="DUF5604"/>
</dbReference>
<dbReference type="GO" id="GO:0005634">
    <property type="term" value="C:nucleus"/>
    <property type="evidence" value="ECO:0007669"/>
    <property type="project" value="UniProtKB-SubCell"/>
</dbReference>
<feature type="domain" description="Histone methyltransferase Tudor" evidence="5">
    <location>
        <begin position="330"/>
        <end position="377"/>
    </location>
</feature>
<feature type="non-terminal residue" evidence="6">
    <location>
        <position position="1"/>
    </location>
</feature>
<feature type="region of interest" description="Disordered" evidence="3">
    <location>
        <begin position="160"/>
        <end position="252"/>
    </location>
</feature>
<proteinExistence type="predicted"/>
<evidence type="ECO:0000313" key="6">
    <source>
        <dbReference type="EMBL" id="TWW65614.1"/>
    </source>
</evidence>
<organism evidence="6 7">
    <name type="scientific">Takifugu flavidus</name>
    <name type="common">sansaifugu</name>
    <dbReference type="NCBI Taxonomy" id="433684"/>
    <lineage>
        <taxon>Eukaryota</taxon>
        <taxon>Metazoa</taxon>
        <taxon>Chordata</taxon>
        <taxon>Craniata</taxon>
        <taxon>Vertebrata</taxon>
        <taxon>Euteleostomi</taxon>
        <taxon>Actinopterygii</taxon>
        <taxon>Neopterygii</taxon>
        <taxon>Teleostei</taxon>
        <taxon>Neoteleostei</taxon>
        <taxon>Acanthomorphata</taxon>
        <taxon>Eupercaria</taxon>
        <taxon>Tetraodontiformes</taxon>
        <taxon>Tetradontoidea</taxon>
        <taxon>Tetraodontidae</taxon>
        <taxon>Takifugu</taxon>
    </lineage>
</organism>
<protein>
    <submittedName>
        <fullName evidence="6">Histone-lysine N-methyltransferase SETDB1</fullName>
    </submittedName>
</protein>
<dbReference type="InterPro" id="IPR051516">
    <property type="entry name" value="SETDB_methyltransferase"/>
</dbReference>
<keyword evidence="2" id="KW-0539">Nucleus</keyword>
<evidence type="ECO:0000256" key="1">
    <source>
        <dbReference type="ARBA" id="ARBA00004123"/>
    </source>
</evidence>
<comment type="caution">
    <text evidence="6">The sequence shown here is derived from an EMBL/GenBank/DDBJ whole genome shotgun (WGS) entry which is preliminary data.</text>
</comment>
<evidence type="ECO:0000259" key="5">
    <source>
        <dbReference type="Pfam" id="PF18359"/>
    </source>
</evidence>
<accession>A0A5C6NDN5</accession>
<feature type="compositionally biased region" description="Acidic residues" evidence="3">
    <location>
        <begin position="180"/>
        <end position="191"/>
    </location>
</feature>
<evidence type="ECO:0000256" key="3">
    <source>
        <dbReference type="SAM" id="MobiDB-lite"/>
    </source>
</evidence>
<dbReference type="GO" id="GO:0070828">
    <property type="term" value="P:heterochromatin organization"/>
    <property type="evidence" value="ECO:0007669"/>
    <property type="project" value="TreeGrafter"/>
</dbReference>
<dbReference type="Pfam" id="PF18300">
    <property type="entry name" value="DUF5604"/>
    <property type="match status" value="1"/>
</dbReference>
<reference evidence="6 7" key="1">
    <citation type="submission" date="2019-04" db="EMBL/GenBank/DDBJ databases">
        <title>Chromosome genome assembly for Takifugu flavidus.</title>
        <authorList>
            <person name="Xiao S."/>
        </authorList>
    </citation>
    <scope>NUCLEOTIDE SEQUENCE [LARGE SCALE GENOMIC DNA]</scope>
    <source>
        <strain evidence="6">HTHZ2018</strain>
        <tissue evidence="6">Muscle</tissue>
    </source>
</reference>
<evidence type="ECO:0000313" key="7">
    <source>
        <dbReference type="Proteomes" id="UP000324091"/>
    </source>
</evidence>
<keyword evidence="6" id="KW-0489">Methyltransferase</keyword>